<comment type="caution">
    <text evidence="1">The sequence shown here is derived from an EMBL/GenBank/DDBJ whole genome shotgun (WGS) entry which is preliminary data.</text>
</comment>
<accession>A0ABW4F9P4</accession>
<reference evidence="2" key="1">
    <citation type="journal article" date="2019" name="Int. J. Syst. Evol. Microbiol.">
        <title>The Global Catalogue of Microorganisms (GCM) 10K type strain sequencing project: providing services to taxonomists for standard genome sequencing and annotation.</title>
        <authorList>
            <consortium name="The Broad Institute Genomics Platform"/>
            <consortium name="The Broad Institute Genome Sequencing Center for Infectious Disease"/>
            <person name="Wu L."/>
            <person name="Ma J."/>
        </authorList>
    </citation>
    <scope>NUCLEOTIDE SEQUENCE [LARGE SCALE GENOMIC DNA]</scope>
    <source>
        <strain evidence="2">CCM 7043</strain>
    </source>
</reference>
<proteinExistence type="predicted"/>
<keyword evidence="2" id="KW-1185">Reference proteome</keyword>
<name>A0ABW4F9P4_9PSEU</name>
<dbReference type="EMBL" id="JBHUCO010000082">
    <property type="protein sequence ID" value="MFD1524346.1"/>
    <property type="molecule type" value="Genomic_DNA"/>
</dbReference>
<protein>
    <recommendedName>
        <fullName evidence="3">Secreted protein</fullName>
    </recommendedName>
</protein>
<gene>
    <name evidence="1" type="ORF">ACFSJD_43150</name>
</gene>
<evidence type="ECO:0008006" key="3">
    <source>
        <dbReference type="Google" id="ProtNLM"/>
    </source>
</evidence>
<sequence>MHKCLPTQEVLSLLAAWYCATYGQLRRRTARDTCTSGKHRWPNMAMLTPGGCCADCVADMGLRRPDEHSVWLGRVKEETGPSTWQSPRLTQLSRGFVVFA</sequence>
<dbReference type="Proteomes" id="UP001597114">
    <property type="component" value="Unassembled WGS sequence"/>
</dbReference>
<organism evidence="1 2">
    <name type="scientific">Pseudonocardia yunnanensis</name>
    <dbReference type="NCBI Taxonomy" id="58107"/>
    <lineage>
        <taxon>Bacteria</taxon>
        <taxon>Bacillati</taxon>
        <taxon>Actinomycetota</taxon>
        <taxon>Actinomycetes</taxon>
        <taxon>Pseudonocardiales</taxon>
        <taxon>Pseudonocardiaceae</taxon>
        <taxon>Pseudonocardia</taxon>
    </lineage>
</organism>
<evidence type="ECO:0000313" key="2">
    <source>
        <dbReference type="Proteomes" id="UP001597114"/>
    </source>
</evidence>
<evidence type="ECO:0000313" key="1">
    <source>
        <dbReference type="EMBL" id="MFD1524346.1"/>
    </source>
</evidence>
<dbReference type="RefSeq" id="WP_344717428.1">
    <property type="nucleotide sequence ID" value="NZ_BAAAUS010000001.1"/>
</dbReference>